<evidence type="ECO:0000256" key="4">
    <source>
        <dbReference type="PIRNR" id="PIRNR016020"/>
    </source>
</evidence>
<dbReference type="EMBL" id="FMYK01000004">
    <property type="protein sequence ID" value="SDC31913.1"/>
    <property type="molecule type" value="Genomic_DNA"/>
</dbReference>
<name>A0A1G6KLS5_9GAMM</name>
<evidence type="ECO:0000313" key="6">
    <source>
        <dbReference type="EMBL" id="SDC31913.1"/>
    </source>
</evidence>
<dbReference type="EC" id="5.1.3.15" evidence="4"/>
<keyword evidence="7" id="KW-1185">Reference proteome</keyword>
<dbReference type="RefSeq" id="WP_092619057.1">
    <property type="nucleotide sequence ID" value="NZ_FMYK01000004.1"/>
</dbReference>
<proteinExistence type="inferred from homology"/>
<dbReference type="SUPFAM" id="SSF74650">
    <property type="entry name" value="Galactose mutarotase-like"/>
    <property type="match status" value="1"/>
</dbReference>
<evidence type="ECO:0000313" key="7">
    <source>
        <dbReference type="Proteomes" id="UP000242317"/>
    </source>
</evidence>
<feature type="active site" evidence="5">
    <location>
        <position position="282"/>
    </location>
</feature>
<dbReference type="InterPro" id="IPR025532">
    <property type="entry name" value="G6P_1-epimerase"/>
</dbReference>
<dbReference type="PANTHER" id="PTHR11122:SF13">
    <property type="entry name" value="GLUCOSE-6-PHOSPHATE 1-EPIMERASE"/>
    <property type="match status" value="1"/>
</dbReference>
<dbReference type="PIRSF" id="PIRSF016020">
    <property type="entry name" value="PHexose_mutarotase"/>
    <property type="match status" value="1"/>
</dbReference>
<protein>
    <recommendedName>
        <fullName evidence="4">Putative glucose-6-phosphate 1-epimerase</fullName>
        <ecNumber evidence="4">5.1.3.15</ecNumber>
    </recommendedName>
</protein>
<evidence type="ECO:0000256" key="5">
    <source>
        <dbReference type="PIRSR" id="PIRSR016020-1"/>
    </source>
</evidence>
<dbReference type="InterPro" id="IPR014718">
    <property type="entry name" value="GH-type_carb-bd"/>
</dbReference>
<dbReference type="InterPro" id="IPR008183">
    <property type="entry name" value="Aldose_1/G6P_1-epimerase"/>
</dbReference>
<dbReference type="GO" id="GO:0030246">
    <property type="term" value="F:carbohydrate binding"/>
    <property type="evidence" value="ECO:0007669"/>
    <property type="project" value="UniProtKB-UniRule"/>
</dbReference>
<evidence type="ECO:0000256" key="3">
    <source>
        <dbReference type="ARBA" id="ARBA00023235"/>
    </source>
</evidence>
<dbReference type="GO" id="GO:0005975">
    <property type="term" value="P:carbohydrate metabolic process"/>
    <property type="evidence" value="ECO:0007669"/>
    <property type="project" value="InterPro"/>
</dbReference>
<dbReference type="Pfam" id="PF01263">
    <property type="entry name" value="Aldose_epim"/>
    <property type="match status" value="1"/>
</dbReference>
<reference evidence="7" key="1">
    <citation type="submission" date="2016-09" db="EMBL/GenBank/DDBJ databases">
        <authorList>
            <person name="Varghese N."/>
            <person name="Submissions S."/>
        </authorList>
    </citation>
    <scope>NUCLEOTIDE SEQUENCE [LARGE SCALE GENOMIC DNA]</scope>
    <source>
        <strain evidence="7">ANC 3699</strain>
    </source>
</reference>
<dbReference type="CDD" id="cd09020">
    <property type="entry name" value="D-hex-6-P-epi_like"/>
    <property type="match status" value="1"/>
</dbReference>
<accession>A0A1G6KLS5</accession>
<dbReference type="InterPro" id="IPR011013">
    <property type="entry name" value="Gal_mutarotase_sf_dom"/>
</dbReference>
<gene>
    <name evidence="6" type="ORF">SAMN05421749_104107</name>
</gene>
<dbReference type="GO" id="GO:0047938">
    <property type="term" value="F:glucose-6-phosphate 1-epimerase activity"/>
    <property type="evidence" value="ECO:0007669"/>
    <property type="project" value="UniProtKB-UniRule"/>
</dbReference>
<keyword evidence="3 4" id="KW-0413">Isomerase</keyword>
<dbReference type="PANTHER" id="PTHR11122">
    <property type="entry name" value="APOSPORY-ASSOCIATED PROTEIN C-RELATED"/>
    <property type="match status" value="1"/>
</dbReference>
<evidence type="ECO:0000256" key="2">
    <source>
        <dbReference type="ARBA" id="ARBA00005866"/>
    </source>
</evidence>
<dbReference type="Gene3D" id="2.70.98.10">
    <property type="match status" value="1"/>
</dbReference>
<dbReference type="Proteomes" id="UP000242317">
    <property type="component" value="Unassembled WGS sequence"/>
</dbReference>
<organism evidence="6 7">
    <name type="scientific">Acinetobacter marinus</name>
    <dbReference type="NCBI Taxonomy" id="281375"/>
    <lineage>
        <taxon>Bacteria</taxon>
        <taxon>Pseudomonadati</taxon>
        <taxon>Pseudomonadota</taxon>
        <taxon>Gammaproteobacteria</taxon>
        <taxon>Moraxellales</taxon>
        <taxon>Moraxellaceae</taxon>
        <taxon>Acinetobacter</taxon>
    </lineage>
</organism>
<evidence type="ECO:0000256" key="1">
    <source>
        <dbReference type="ARBA" id="ARBA00001096"/>
    </source>
</evidence>
<dbReference type="AlphaFoldDB" id="A0A1G6KLS5"/>
<dbReference type="OrthoDB" id="9790727at2"/>
<comment type="catalytic activity">
    <reaction evidence="1">
        <text>alpha-D-glucose 6-phosphate = beta-D-glucose 6-phosphate</text>
        <dbReference type="Rhea" id="RHEA:16249"/>
        <dbReference type="ChEBI" id="CHEBI:58225"/>
        <dbReference type="ChEBI" id="CHEBI:58247"/>
        <dbReference type="EC" id="5.1.3.15"/>
    </reaction>
</comment>
<feature type="active site" evidence="5">
    <location>
        <position position="181"/>
    </location>
</feature>
<comment type="similarity">
    <text evidence="2 4">Belongs to the glucose-6-phosphate 1-epimerase family.</text>
</comment>
<sequence>MSAIRFKTFNSTFTANQHNFDVIEIENGFCRAVIARQGAQILSFERKMNNAETDAVDSKSLLWCSELSLQQFLDDLKSDRKTKAIRGGIPLCFPWFGGHPTDAKLPAHGFARTQLWNLTSVDESAQGHQLLFTLENNSVTEAVWQHPFCLTLRISCGKQLRMALAIENKGDTAFDCEFAWHSYFPVNAIENARIDGLQGKKFLDQLTNQTYVQEHVQIIFDQETDRIYQDVDGHYLIQDERQQIKIDTNHCQSAIVWNPWIEKTKRLGDVDAQAWRDFVCLECANVREHRLHIEAGASAEFSMTIA</sequence>